<evidence type="ECO:0000313" key="2">
    <source>
        <dbReference type="Proteomes" id="UP000824014"/>
    </source>
</evidence>
<dbReference type="EMBL" id="DXCC01000017">
    <property type="protein sequence ID" value="HIZ15335.1"/>
    <property type="molecule type" value="Genomic_DNA"/>
</dbReference>
<accession>A0A9D2DE09</accession>
<protein>
    <submittedName>
        <fullName evidence="1">DUF1904 domain-containing protein</fullName>
    </submittedName>
</protein>
<sequence length="110" mass="12259">MPTIRLHAVAKERILAVAPALCRDLAVAFATEPDNVALEIVTSDFIREGRLDAEPYPMAEIIAFERGREVEAAAARVLTEALRGVGYPYCEVYYLYLQPRSYFCDGVSCE</sequence>
<name>A0A9D2DE09_9BACT</name>
<dbReference type="AlphaFoldDB" id="A0A9D2DE09"/>
<dbReference type="InterPro" id="IPR014347">
    <property type="entry name" value="Tautomerase/MIF_sf"/>
</dbReference>
<evidence type="ECO:0000313" key="1">
    <source>
        <dbReference type="EMBL" id="HIZ15335.1"/>
    </source>
</evidence>
<reference evidence="1" key="2">
    <citation type="submission" date="2021-04" db="EMBL/GenBank/DDBJ databases">
        <authorList>
            <person name="Gilroy R."/>
        </authorList>
    </citation>
    <scope>NUCLEOTIDE SEQUENCE</scope>
    <source>
        <strain evidence="1">ChiHjej11B10-19426</strain>
    </source>
</reference>
<dbReference type="Proteomes" id="UP000824014">
    <property type="component" value="Unassembled WGS sequence"/>
</dbReference>
<comment type="caution">
    <text evidence="1">The sequence shown here is derived from an EMBL/GenBank/DDBJ whole genome shotgun (WGS) entry which is preliminary data.</text>
</comment>
<organism evidence="1 2">
    <name type="scientific">Candidatus Tidjanibacter faecipullorum</name>
    <dbReference type="NCBI Taxonomy" id="2838766"/>
    <lineage>
        <taxon>Bacteria</taxon>
        <taxon>Pseudomonadati</taxon>
        <taxon>Bacteroidota</taxon>
        <taxon>Bacteroidia</taxon>
        <taxon>Bacteroidales</taxon>
        <taxon>Rikenellaceae</taxon>
        <taxon>Tidjanibacter</taxon>
    </lineage>
</organism>
<gene>
    <name evidence="1" type="ORF">H9816_05450</name>
</gene>
<dbReference type="Pfam" id="PF08921">
    <property type="entry name" value="DUF1904"/>
    <property type="match status" value="1"/>
</dbReference>
<dbReference type="SUPFAM" id="SSF55331">
    <property type="entry name" value="Tautomerase/MIF"/>
    <property type="match status" value="1"/>
</dbReference>
<dbReference type="Gene3D" id="3.30.429.10">
    <property type="entry name" value="Macrophage Migration Inhibitory Factor"/>
    <property type="match status" value="1"/>
</dbReference>
<proteinExistence type="predicted"/>
<reference evidence="1" key="1">
    <citation type="journal article" date="2021" name="PeerJ">
        <title>Extensive microbial diversity within the chicken gut microbiome revealed by metagenomics and culture.</title>
        <authorList>
            <person name="Gilroy R."/>
            <person name="Ravi A."/>
            <person name="Getino M."/>
            <person name="Pursley I."/>
            <person name="Horton D.L."/>
            <person name="Alikhan N.F."/>
            <person name="Baker D."/>
            <person name="Gharbi K."/>
            <person name="Hall N."/>
            <person name="Watson M."/>
            <person name="Adriaenssens E.M."/>
            <person name="Foster-Nyarko E."/>
            <person name="Jarju S."/>
            <person name="Secka A."/>
            <person name="Antonio M."/>
            <person name="Oren A."/>
            <person name="Chaudhuri R.R."/>
            <person name="La Ragione R."/>
            <person name="Hildebrand F."/>
            <person name="Pallen M.J."/>
        </authorList>
    </citation>
    <scope>NUCLEOTIDE SEQUENCE</scope>
    <source>
        <strain evidence="1">ChiHjej11B10-19426</strain>
    </source>
</reference>
<dbReference type="InterPro" id="IPR015017">
    <property type="entry name" value="DUF1904"/>
</dbReference>